<feature type="transmembrane region" description="Helical" evidence="7">
    <location>
        <begin position="56"/>
        <end position="72"/>
    </location>
</feature>
<evidence type="ECO:0000256" key="2">
    <source>
        <dbReference type="ARBA" id="ARBA00007863"/>
    </source>
</evidence>
<evidence type="ECO:0000256" key="3">
    <source>
        <dbReference type="ARBA" id="ARBA00022448"/>
    </source>
</evidence>
<organism evidence="8 9">
    <name type="scientific">Populus euphratica</name>
    <name type="common">Euphrates poplar</name>
    <dbReference type="NCBI Taxonomy" id="75702"/>
    <lineage>
        <taxon>Eukaryota</taxon>
        <taxon>Viridiplantae</taxon>
        <taxon>Streptophyta</taxon>
        <taxon>Embryophyta</taxon>
        <taxon>Tracheophyta</taxon>
        <taxon>Spermatophyta</taxon>
        <taxon>Magnoliopsida</taxon>
        <taxon>eudicotyledons</taxon>
        <taxon>Gunneridae</taxon>
        <taxon>Pentapetalae</taxon>
        <taxon>rosids</taxon>
        <taxon>fabids</taxon>
        <taxon>Malpighiales</taxon>
        <taxon>Salicaceae</taxon>
        <taxon>Saliceae</taxon>
        <taxon>Populus</taxon>
    </lineage>
</organism>
<name>A0AAJ6TRM1_POPEU</name>
<proteinExistence type="inferred from homology"/>
<reference evidence="9" key="1">
    <citation type="submission" date="2025-08" db="UniProtKB">
        <authorList>
            <consortium name="RefSeq"/>
        </authorList>
    </citation>
    <scope>IDENTIFICATION</scope>
</reference>
<evidence type="ECO:0000256" key="7">
    <source>
        <dbReference type="SAM" id="Phobius"/>
    </source>
</evidence>
<keyword evidence="5 7" id="KW-1133">Transmembrane helix</keyword>
<dbReference type="GO" id="GO:0022857">
    <property type="term" value="F:transmembrane transporter activity"/>
    <property type="evidence" value="ECO:0007669"/>
    <property type="project" value="InterPro"/>
</dbReference>
<keyword evidence="4 7" id="KW-0812">Transmembrane</keyword>
<dbReference type="GO" id="GO:0016020">
    <property type="term" value="C:membrane"/>
    <property type="evidence" value="ECO:0007669"/>
    <property type="project" value="UniProtKB-SubCell"/>
</dbReference>
<evidence type="ECO:0000313" key="9">
    <source>
        <dbReference type="RefSeq" id="XP_011016183.1"/>
    </source>
</evidence>
<dbReference type="Proteomes" id="UP000694918">
    <property type="component" value="Unplaced"/>
</dbReference>
<evidence type="ECO:0000313" key="8">
    <source>
        <dbReference type="Proteomes" id="UP000694918"/>
    </source>
</evidence>
<dbReference type="GeneID" id="105119708"/>
<keyword evidence="6 7" id="KW-0472">Membrane</keyword>
<evidence type="ECO:0000256" key="1">
    <source>
        <dbReference type="ARBA" id="ARBA00004141"/>
    </source>
</evidence>
<dbReference type="Pfam" id="PF06027">
    <property type="entry name" value="SLC35F"/>
    <property type="match status" value="1"/>
</dbReference>
<comment type="subcellular location">
    <subcellularLocation>
        <location evidence="1">Membrane</location>
        <topology evidence="1">Multi-pass membrane protein</topology>
    </subcellularLocation>
</comment>
<comment type="similarity">
    <text evidence="2">Belongs to the SLC35F solute transporter family.</text>
</comment>
<accession>A0AAJ6TRM1</accession>
<dbReference type="PANTHER" id="PTHR14233">
    <property type="entry name" value="DUF914-RELATED"/>
    <property type="match status" value="1"/>
</dbReference>
<dbReference type="InterPro" id="IPR009262">
    <property type="entry name" value="SLC35_F1/F2/F6"/>
</dbReference>
<dbReference type="PANTHER" id="PTHR14233:SF18">
    <property type="entry name" value="OS05G0444300 PROTEIN"/>
    <property type="match status" value="1"/>
</dbReference>
<dbReference type="RefSeq" id="XP_011016183.1">
    <property type="nucleotide sequence ID" value="XM_011017881.1"/>
</dbReference>
<sequence>MSCLYEINRWWRSHVNLWTLYLLFLGQMVSFVLAMGSITSSLVASLGVDAPLTQSSFNYLALALVYGSILLYRRQKLQVSWYWYLLLGLVDVQGNYLATEWSCWCAW</sequence>
<dbReference type="InterPro" id="IPR052221">
    <property type="entry name" value="SLC35F_Transporter"/>
</dbReference>
<gene>
    <name evidence="9" type="primary">LOC105119708</name>
</gene>
<feature type="transmembrane region" description="Helical" evidence="7">
    <location>
        <begin position="20"/>
        <end position="44"/>
    </location>
</feature>
<evidence type="ECO:0000256" key="6">
    <source>
        <dbReference type="ARBA" id="ARBA00023136"/>
    </source>
</evidence>
<dbReference type="AlphaFoldDB" id="A0AAJ6TRM1"/>
<keyword evidence="3" id="KW-0813">Transport</keyword>
<keyword evidence="8" id="KW-1185">Reference proteome</keyword>
<evidence type="ECO:0000256" key="5">
    <source>
        <dbReference type="ARBA" id="ARBA00022989"/>
    </source>
</evidence>
<protein>
    <submittedName>
        <fullName evidence="9">Solute carrier family 35 member F2-like isoform X2</fullName>
    </submittedName>
</protein>
<evidence type="ECO:0000256" key="4">
    <source>
        <dbReference type="ARBA" id="ARBA00022692"/>
    </source>
</evidence>